<proteinExistence type="inferred from homology"/>
<evidence type="ECO:0000259" key="2">
    <source>
        <dbReference type="Pfam" id="PF01370"/>
    </source>
</evidence>
<gene>
    <name evidence="3" type="ORF">A2311_05245</name>
</gene>
<evidence type="ECO:0000313" key="3">
    <source>
        <dbReference type="EMBL" id="OGC32349.1"/>
    </source>
</evidence>
<dbReference type="EMBL" id="MEUF01000082">
    <property type="protein sequence ID" value="OGC32349.1"/>
    <property type="molecule type" value="Genomic_DNA"/>
</dbReference>
<protein>
    <submittedName>
        <fullName evidence="3">Epimerase</fullName>
    </submittedName>
</protein>
<dbReference type="PANTHER" id="PTHR43000">
    <property type="entry name" value="DTDP-D-GLUCOSE 4,6-DEHYDRATASE-RELATED"/>
    <property type="match status" value="1"/>
</dbReference>
<dbReference type="AlphaFoldDB" id="A0A1F4TIG0"/>
<evidence type="ECO:0000313" key="4">
    <source>
        <dbReference type="Proteomes" id="UP000178951"/>
    </source>
</evidence>
<sequence>MKKIFLTGGSGFIGKNIAEHFAGKYQIFAPTHAELELLDEAAVKAYFSQHRVEAVIHSAVRPGHRNAKDPSQILLNNTRMFFNLVRNRALFGKFIFLSSGCVYDQRFYQPKMGESAFDAHVPVDETGLSKYLAAKYLENMAEAVELRIFGVFGKYEDYAIRFISNMICKALFDLPLTIKQNRRFDYIWINDLPPILEYFIENKPQHKAYNVTPDGSIELVELAKIVLEISGKTLPIKVAKAGLGIEYSGDNQLLRREMGSLQFTPIRSAIKQLYDWYASNINSISRDVLLTDK</sequence>
<dbReference type="Pfam" id="PF01370">
    <property type="entry name" value="Epimerase"/>
    <property type="match status" value="1"/>
</dbReference>
<dbReference type="SUPFAM" id="SSF51735">
    <property type="entry name" value="NAD(P)-binding Rossmann-fold domains"/>
    <property type="match status" value="1"/>
</dbReference>
<comment type="similarity">
    <text evidence="1">Belongs to the NAD(P)-dependent epimerase/dehydratase family.</text>
</comment>
<feature type="domain" description="NAD-dependent epimerase/dehydratase" evidence="2">
    <location>
        <begin position="4"/>
        <end position="211"/>
    </location>
</feature>
<dbReference type="InterPro" id="IPR036291">
    <property type="entry name" value="NAD(P)-bd_dom_sf"/>
</dbReference>
<organism evidence="3 4">
    <name type="scientific">candidate division WOR-1 bacterium RIFOXYB2_FULL_48_7</name>
    <dbReference type="NCBI Taxonomy" id="1802583"/>
    <lineage>
        <taxon>Bacteria</taxon>
        <taxon>Bacillati</taxon>
        <taxon>Saganbacteria</taxon>
    </lineage>
</organism>
<dbReference type="InterPro" id="IPR001509">
    <property type="entry name" value="Epimerase_deHydtase"/>
</dbReference>
<accession>A0A1F4TIG0</accession>
<dbReference type="Proteomes" id="UP000178951">
    <property type="component" value="Unassembled WGS sequence"/>
</dbReference>
<comment type="caution">
    <text evidence="3">The sequence shown here is derived from an EMBL/GenBank/DDBJ whole genome shotgun (WGS) entry which is preliminary data.</text>
</comment>
<dbReference type="Gene3D" id="3.40.50.720">
    <property type="entry name" value="NAD(P)-binding Rossmann-like Domain"/>
    <property type="match status" value="1"/>
</dbReference>
<reference evidence="3 4" key="1">
    <citation type="journal article" date="2016" name="Nat. Commun.">
        <title>Thousands of microbial genomes shed light on interconnected biogeochemical processes in an aquifer system.</title>
        <authorList>
            <person name="Anantharaman K."/>
            <person name="Brown C.T."/>
            <person name="Hug L.A."/>
            <person name="Sharon I."/>
            <person name="Castelle C.J."/>
            <person name="Probst A.J."/>
            <person name="Thomas B.C."/>
            <person name="Singh A."/>
            <person name="Wilkins M.J."/>
            <person name="Karaoz U."/>
            <person name="Brodie E.L."/>
            <person name="Williams K.H."/>
            <person name="Hubbard S.S."/>
            <person name="Banfield J.F."/>
        </authorList>
    </citation>
    <scope>NUCLEOTIDE SEQUENCE [LARGE SCALE GENOMIC DNA]</scope>
</reference>
<dbReference type="STRING" id="1802583.A2311_05245"/>
<name>A0A1F4TIG0_UNCSA</name>
<evidence type="ECO:0000256" key="1">
    <source>
        <dbReference type="ARBA" id="ARBA00007637"/>
    </source>
</evidence>